<dbReference type="Proteomes" id="UP001549031">
    <property type="component" value="Unassembled WGS sequence"/>
</dbReference>
<proteinExistence type="predicted"/>
<dbReference type="EMBL" id="JBEPLJ010000014">
    <property type="protein sequence ID" value="MET3587381.1"/>
    <property type="molecule type" value="Genomic_DNA"/>
</dbReference>
<gene>
    <name evidence="1" type="ORF">ABID21_003506</name>
</gene>
<keyword evidence="2" id="KW-1185">Reference proteome</keyword>
<protein>
    <submittedName>
        <fullName evidence="1">Uncharacterized protein</fullName>
    </submittedName>
</protein>
<dbReference type="RefSeq" id="WP_247245322.1">
    <property type="nucleotide sequence ID" value="NZ_JALJRA010000014.1"/>
</dbReference>
<sequence>MSDLRFSFPACVVAGKGEITPDDVGLMRRHMWPEGITSRSQAAMAIALDDVCPLKCPEWTELLVESVTAFVVGDESADGVVTGETAGWLLERLSDDATVRTQTGLSILLHVLETARQVPDFLSATVLNQVRLALLPEPRGPRAQGRGGGTAVTQDDLAFVWRVLRSALDRGAFRLSRGERLVLNAIDRLGSPEEHHPGWVEMIALARLAAEKPTIRTEAWLALVTPHMAANDEAA</sequence>
<name>A0ABV2HA11_9HYPH</name>
<reference evidence="1 2" key="1">
    <citation type="submission" date="2024-06" db="EMBL/GenBank/DDBJ databases">
        <title>Genomic Encyclopedia of Type Strains, Phase IV (KMG-IV): sequencing the most valuable type-strain genomes for metagenomic binning, comparative biology and taxonomic classification.</title>
        <authorList>
            <person name="Goeker M."/>
        </authorList>
    </citation>
    <scope>NUCLEOTIDE SEQUENCE [LARGE SCALE GENOMIC DNA]</scope>
    <source>
        <strain evidence="1 2">DSM 105042</strain>
    </source>
</reference>
<comment type="caution">
    <text evidence="1">The sequence shown here is derived from an EMBL/GenBank/DDBJ whole genome shotgun (WGS) entry which is preliminary data.</text>
</comment>
<evidence type="ECO:0000313" key="2">
    <source>
        <dbReference type="Proteomes" id="UP001549031"/>
    </source>
</evidence>
<evidence type="ECO:0000313" key="1">
    <source>
        <dbReference type="EMBL" id="MET3587381.1"/>
    </source>
</evidence>
<organism evidence="1 2">
    <name type="scientific">Pseudorhizobium tarimense</name>
    <dbReference type="NCBI Taxonomy" id="1079109"/>
    <lineage>
        <taxon>Bacteria</taxon>
        <taxon>Pseudomonadati</taxon>
        <taxon>Pseudomonadota</taxon>
        <taxon>Alphaproteobacteria</taxon>
        <taxon>Hyphomicrobiales</taxon>
        <taxon>Rhizobiaceae</taxon>
        <taxon>Rhizobium/Agrobacterium group</taxon>
        <taxon>Pseudorhizobium</taxon>
    </lineage>
</organism>
<accession>A0ABV2HA11</accession>